<name>A0A1X9YYV3_9BACT</name>
<dbReference type="Pfam" id="PF11127">
    <property type="entry name" value="YgaP-like_TM"/>
    <property type="match status" value="1"/>
</dbReference>
<dbReference type="RefSeq" id="WP_025608977.1">
    <property type="nucleotide sequence ID" value="NZ_CP021235.1"/>
</dbReference>
<evidence type="ECO:0000313" key="2">
    <source>
        <dbReference type="EMBL" id="ARS37961.1"/>
    </source>
</evidence>
<dbReference type="AlphaFoldDB" id="A0A1X9YYV3"/>
<protein>
    <recommendedName>
        <fullName evidence="1">Inner membrane protein YgaP-like transmembrane domain-containing protein</fullName>
    </recommendedName>
</protein>
<dbReference type="STRING" id="709015.GCA_000472485_03823"/>
<evidence type="ECO:0000259" key="1">
    <source>
        <dbReference type="Pfam" id="PF11127"/>
    </source>
</evidence>
<reference evidence="3" key="1">
    <citation type="submission" date="2017-05" db="EMBL/GenBank/DDBJ databases">
        <authorList>
            <person name="Ray J."/>
            <person name="Price M."/>
            <person name="Deutschbauer A."/>
        </authorList>
    </citation>
    <scope>NUCLEOTIDE SEQUENCE [LARGE SCALE GENOMIC DNA]</scope>
    <source>
        <strain evidence="3">DSM 19842</strain>
    </source>
</reference>
<dbReference type="InterPro" id="IPR021309">
    <property type="entry name" value="YgaP-like_TM"/>
</dbReference>
<feature type="domain" description="Inner membrane protein YgaP-like transmembrane" evidence="1">
    <location>
        <begin position="1"/>
        <end position="61"/>
    </location>
</feature>
<dbReference type="EMBL" id="CP021235">
    <property type="protein sequence ID" value="ARS37961.1"/>
    <property type="molecule type" value="Genomic_DNA"/>
</dbReference>
<dbReference type="OrthoDB" id="5405951at2"/>
<dbReference type="Proteomes" id="UP000266292">
    <property type="component" value="Chromosome"/>
</dbReference>
<dbReference type="KEGG" id="pact:CA264_18945"/>
<keyword evidence="3" id="KW-1185">Reference proteome</keyword>
<organism evidence="2 3">
    <name type="scientific">Pontibacter actiniarum</name>
    <dbReference type="NCBI Taxonomy" id="323450"/>
    <lineage>
        <taxon>Bacteria</taxon>
        <taxon>Pseudomonadati</taxon>
        <taxon>Bacteroidota</taxon>
        <taxon>Cytophagia</taxon>
        <taxon>Cytophagales</taxon>
        <taxon>Hymenobacteraceae</taxon>
        <taxon>Pontibacter</taxon>
    </lineage>
</organism>
<evidence type="ECO:0000313" key="3">
    <source>
        <dbReference type="Proteomes" id="UP000266292"/>
    </source>
</evidence>
<sequence>MECNVGMTEQKLRVLAGLALVGVGAFYNSKPVAALGIIPILTGMLRWCPLNAVVGYNGCHDKGKAYGR</sequence>
<gene>
    <name evidence="2" type="ORF">CA264_18945</name>
</gene>
<proteinExistence type="predicted"/>
<accession>A0A1X9YYV3</accession>